<accession>A0ACD0P3M8</accession>
<organism evidence="1 2">
    <name type="scientific">Violaceomyces palustris</name>
    <dbReference type="NCBI Taxonomy" id="1673888"/>
    <lineage>
        <taxon>Eukaryota</taxon>
        <taxon>Fungi</taxon>
        <taxon>Dikarya</taxon>
        <taxon>Basidiomycota</taxon>
        <taxon>Ustilaginomycotina</taxon>
        <taxon>Ustilaginomycetes</taxon>
        <taxon>Violaceomycetales</taxon>
        <taxon>Violaceomycetaceae</taxon>
        <taxon>Violaceomyces</taxon>
    </lineage>
</organism>
<proteinExistence type="predicted"/>
<sequence>MTPEEERALLRKVDLAIVPFVSIAYLLAFLDRINIGQARVYGLEKELGLKGNDFAVALSVFFVGYVAFEIPSNIAFKKLKPARYITFMMLSWGTTMTLMGVVHNAAGLKAARFFLGLLEGGLFPGITFLISCWYPRTQTNLRIALFFSAGALAGAFGGIIAFGISKIEGVAGLSGWRWIFIVEGLATIVIATICYSSVPGFPDEPKSFLSPSESAKWNHHIQKDQGVILLDPDFNWSQVRNAFKDWKTWAYAVMYISIAQPLYSIALFMPTIIKALGFTSARANLLTVPPYVLGFITTNAVGYFSDRRARRGASIALAMSFVVVGYSILISPASFVVKYSAIFLVVAGVSPSIATAITWIGNNYGPVCTRATAMGLFFTTGSSAGLISSNIYPSKESPRFIKGHAISLCFACLAIVLALVLRWECRRQNLYRDQWVEASSSSSTHPVRGGDVDMANPTSREEKEKWDYEHLTDREILELGDKHRGFRYIW</sequence>
<protein>
    <submittedName>
        <fullName evidence="1">MFS general substrate transporter</fullName>
    </submittedName>
</protein>
<dbReference type="Proteomes" id="UP000245626">
    <property type="component" value="Unassembled WGS sequence"/>
</dbReference>
<dbReference type="EMBL" id="KZ819763">
    <property type="protein sequence ID" value="PWN52676.1"/>
    <property type="molecule type" value="Genomic_DNA"/>
</dbReference>
<name>A0ACD0P3M8_9BASI</name>
<reference evidence="1 2" key="1">
    <citation type="journal article" date="2018" name="Mol. Biol. Evol.">
        <title>Broad Genomic Sampling Reveals a Smut Pathogenic Ancestry of the Fungal Clade Ustilaginomycotina.</title>
        <authorList>
            <person name="Kijpornyongpan T."/>
            <person name="Mondo S.J."/>
            <person name="Barry K."/>
            <person name="Sandor L."/>
            <person name="Lee J."/>
            <person name="Lipzen A."/>
            <person name="Pangilinan J."/>
            <person name="LaButti K."/>
            <person name="Hainaut M."/>
            <person name="Henrissat B."/>
            <person name="Grigoriev I.V."/>
            <person name="Spatafora J.W."/>
            <person name="Aime M.C."/>
        </authorList>
    </citation>
    <scope>NUCLEOTIDE SEQUENCE [LARGE SCALE GENOMIC DNA]</scope>
    <source>
        <strain evidence="1 2">SA 807</strain>
    </source>
</reference>
<evidence type="ECO:0000313" key="2">
    <source>
        <dbReference type="Proteomes" id="UP000245626"/>
    </source>
</evidence>
<evidence type="ECO:0000313" key="1">
    <source>
        <dbReference type="EMBL" id="PWN52676.1"/>
    </source>
</evidence>
<keyword evidence="2" id="KW-1185">Reference proteome</keyword>
<gene>
    <name evidence="1" type="ORF">IE53DRAFT_366995</name>
</gene>